<evidence type="ECO:0000313" key="3">
    <source>
        <dbReference type="EMBL" id="PRX38920.1"/>
    </source>
</evidence>
<feature type="region of interest" description="Disordered" evidence="1">
    <location>
        <begin position="190"/>
        <end position="224"/>
    </location>
</feature>
<keyword evidence="4" id="KW-1185">Reference proteome</keyword>
<keyword evidence="3" id="KW-0808">Transferase</keyword>
<dbReference type="RefSeq" id="WP_170070576.1">
    <property type="nucleotide sequence ID" value="NZ_PVNE01000033.1"/>
</dbReference>
<dbReference type="GO" id="GO:0005524">
    <property type="term" value="F:ATP binding"/>
    <property type="evidence" value="ECO:0007669"/>
    <property type="project" value="InterPro"/>
</dbReference>
<dbReference type="InterPro" id="IPR011009">
    <property type="entry name" value="Kinase-like_dom_sf"/>
</dbReference>
<evidence type="ECO:0000313" key="4">
    <source>
        <dbReference type="Proteomes" id="UP000237797"/>
    </source>
</evidence>
<dbReference type="AlphaFoldDB" id="A0A2T0LAN9"/>
<keyword evidence="3" id="KW-0418">Kinase</keyword>
<dbReference type="SUPFAM" id="SSF56112">
    <property type="entry name" value="Protein kinase-like (PK-like)"/>
    <property type="match status" value="1"/>
</dbReference>
<evidence type="ECO:0000256" key="1">
    <source>
        <dbReference type="SAM" id="MobiDB-lite"/>
    </source>
</evidence>
<gene>
    <name evidence="3" type="ORF">CLV97_13321</name>
</gene>
<comment type="caution">
    <text evidence="3">The sequence shown here is derived from an EMBL/GenBank/DDBJ whole genome shotgun (WGS) entry which is preliminary data.</text>
</comment>
<dbReference type="GO" id="GO:0004672">
    <property type="term" value="F:protein kinase activity"/>
    <property type="evidence" value="ECO:0007669"/>
    <property type="project" value="InterPro"/>
</dbReference>
<dbReference type="Pfam" id="PF00069">
    <property type="entry name" value="Pkinase"/>
    <property type="match status" value="1"/>
</dbReference>
<sequence>MAHPDRAIDPAIVEHLRSLIAGGMMDKYPLLGEGLSGKVYEFEEYAVKVFKPDAGERNDAVLLSRLSGHASFPRMHYREKGWMVVDKVNGPTLWQALQGGEKLEGHLYEQIEAAVEHCYARGVIPDDLHLNNIMVDQEGRVKFVDVGRFFQTERAAAHKEALTEDLETLKYCGLFRLFSSSKPKKKLRWFSSDRHRRRSHSGSSPRRRRHFSSDRHWRRKKSSW</sequence>
<protein>
    <submittedName>
        <fullName evidence="3">Protein kinase-like protein</fullName>
    </submittedName>
</protein>
<dbReference type="InterPro" id="IPR000719">
    <property type="entry name" value="Prot_kinase_dom"/>
</dbReference>
<organism evidence="3 4">
    <name type="scientific">Planifilum fimeticola</name>
    <dbReference type="NCBI Taxonomy" id="201975"/>
    <lineage>
        <taxon>Bacteria</taxon>
        <taxon>Bacillati</taxon>
        <taxon>Bacillota</taxon>
        <taxon>Bacilli</taxon>
        <taxon>Bacillales</taxon>
        <taxon>Thermoactinomycetaceae</taxon>
        <taxon>Planifilum</taxon>
    </lineage>
</organism>
<dbReference type="PROSITE" id="PS50011">
    <property type="entry name" value="PROTEIN_KINASE_DOM"/>
    <property type="match status" value="1"/>
</dbReference>
<dbReference type="Proteomes" id="UP000237797">
    <property type="component" value="Unassembled WGS sequence"/>
</dbReference>
<dbReference type="Gene3D" id="1.10.510.10">
    <property type="entry name" value="Transferase(Phosphotransferase) domain 1"/>
    <property type="match status" value="1"/>
</dbReference>
<dbReference type="EMBL" id="PVNE01000033">
    <property type="protein sequence ID" value="PRX38920.1"/>
    <property type="molecule type" value="Genomic_DNA"/>
</dbReference>
<proteinExistence type="predicted"/>
<feature type="domain" description="Protein kinase" evidence="2">
    <location>
        <begin position="25"/>
        <end position="224"/>
    </location>
</feature>
<name>A0A2T0LAN9_9BACL</name>
<evidence type="ECO:0000259" key="2">
    <source>
        <dbReference type="PROSITE" id="PS50011"/>
    </source>
</evidence>
<reference evidence="3 4" key="1">
    <citation type="submission" date="2018-03" db="EMBL/GenBank/DDBJ databases">
        <title>Genomic Encyclopedia of Archaeal and Bacterial Type Strains, Phase II (KMG-II): from individual species to whole genera.</title>
        <authorList>
            <person name="Goeker M."/>
        </authorList>
    </citation>
    <scope>NUCLEOTIDE SEQUENCE [LARGE SCALE GENOMIC DNA]</scope>
    <source>
        <strain evidence="3 4">DSM 44946</strain>
    </source>
</reference>
<accession>A0A2T0LAN9</accession>